<organism evidence="5 6">
    <name type="scientific">Oceanobacillus halophilus</name>
    <dbReference type="NCBI Taxonomy" id="930130"/>
    <lineage>
        <taxon>Bacteria</taxon>
        <taxon>Bacillati</taxon>
        <taxon>Bacillota</taxon>
        <taxon>Bacilli</taxon>
        <taxon>Bacillales</taxon>
        <taxon>Bacillaceae</taxon>
        <taxon>Oceanobacillus</taxon>
    </lineage>
</organism>
<dbReference type="InterPro" id="IPR009057">
    <property type="entry name" value="Homeodomain-like_sf"/>
</dbReference>
<dbReference type="GO" id="GO:0003677">
    <property type="term" value="F:DNA binding"/>
    <property type="evidence" value="ECO:0007669"/>
    <property type="project" value="UniProtKB-UniRule"/>
</dbReference>
<accession>A0A495ADD7</accession>
<evidence type="ECO:0000259" key="4">
    <source>
        <dbReference type="PROSITE" id="PS50977"/>
    </source>
</evidence>
<dbReference type="PANTHER" id="PTHR43479:SF11">
    <property type="entry name" value="ACREF_ENVCD OPERON REPRESSOR-RELATED"/>
    <property type="match status" value="1"/>
</dbReference>
<keyword evidence="2 3" id="KW-0238">DNA-binding</keyword>
<evidence type="ECO:0000313" key="5">
    <source>
        <dbReference type="EMBL" id="RKQ37948.1"/>
    </source>
</evidence>
<dbReference type="PRINTS" id="PR00455">
    <property type="entry name" value="HTHTETR"/>
</dbReference>
<dbReference type="EMBL" id="RBZP01000001">
    <property type="protein sequence ID" value="RKQ37948.1"/>
    <property type="molecule type" value="Genomic_DNA"/>
</dbReference>
<keyword evidence="1" id="KW-0678">Repressor</keyword>
<dbReference type="AlphaFoldDB" id="A0A495ADD7"/>
<dbReference type="InterPro" id="IPR001647">
    <property type="entry name" value="HTH_TetR"/>
</dbReference>
<feature type="domain" description="HTH tetR-type" evidence="4">
    <location>
        <begin position="5"/>
        <end position="65"/>
    </location>
</feature>
<reference evidence="5 6" key="1">
    <citation type="journal article" date="2016" name="Int. J. Syst. Evol. Microbiol.">
        <title>Oceanobacillus halophilus sp. nov., a novel moderately halophilic bacterium from a hypersaline lake.</title>
        <authorList>
            <person name="Amoozegar M.A."/>
            <person name="Bagheri M."/>
            <person name="Makhdoumi A."/>
            <person name="Nikou M.M."/>
            <person name="Fazeli S.A.S."/>
            <person name="Schumann P."/>
            <person name="Sproer C."/>
            <person name="Sanchez-Porro C."/>
            <person name="Ventosa A."/>
        </authorList>
    </citation>
    <scope>NUCLEOTIDE SEQUENCE [LARGE SCALE GENOMIC DNA]</scope>
    <source>
        <strain evidence="5 6">DSM 23996</strain>
    </source>
</reference>
<dbReference type="RefSeq" id="WP_121203020.1">
    <property type="nucleotide sequence ID" value="NZ_RBZP01000001.1"/>
</dbReference>
<dbReference type="Proteomes" id="UP000269301">
    <property type="component" value="Unassembled WGS sequence"/>
</dbReference>
<dbReference type="Gene3D" id="1.10.10.60">
    <property type="entry name" value="Homeodomain-like"/>
    <property type="match status" value="1"/>
</dbReference>
<evidence type="ECO:0000256" key="3">
    <source>
        <dbReference type="PROSITE-ProRule" id="PRU00335"/>
    </source>
</evidence>
<dbReference type="PANTHER" id="PTHR43479">
    <property type="entry name" value="ACREF/ENVCD OPERON REPRESSOR-RELATED"/>
    <property type="match status" value="1"/>
</dbReference>
<evidence type="ECO:0000256" key="2">
    <source>
        <dbReference type="ARBA" id="ARBA00023125"/>
    </source>
</evidence>
<evidence type="ECO:0000256" key="1">
    <source>
        <dbReference type="ARBA" id="ARBA00022491"/>
    </source>
</evidence>
<dbReference type="SUPFAM" id="SSF46689">
    <property type="entry name" value="Homeodomain-like"/>
    <property type="match status" value="1"/>
</dbReference>
<sequence>MRTNKPKYHQIIEAAVRVIAKNGFHGSQVSKIAKEARVADGTIYLYFKNKEDILITMFKEKMGQFIEKIVEQTSKREYADEKLLTLIEMHFGQLSKDHDLAIVTQLELRQSNYDLRLEINNVLKPYLSVIDDILKEGIEQDIFRDDIKITLVRQMIFGTLDEIVTNWVMKECKYDLLEEIPLVHQLLLGGIEKIKK</sequence>
<dbReference type="PROSITE" id="PS50977">
    <property type="entry name" value="HTH_TETR_2"/>
    <property type="match status" value="1"/>
</dbReference>
<protein>
    <submittedName>
        <fullName evidence="5">TetR/AcrR family transcriptional regulator</fullName>
    </submittedName>
</protein>
<evidence type="ECO:0000313" key="6">
    <source>
        <dbReference type="Proteomes" id="UP000269301"/>
    </source>
</evidence>
<gene>
    <name evidence="5" type="ORF">D8M06_03895</name>
</gene>
<name>A0A495ADD7_9BACI</name>
<dbReference type="Pfam" id="PF00440">
    <property type="entry name" value="TetR_N"/>
    <property type="match status" value="1"/>
</dbReference>
<dbReference type="Pfam" id="PF08359">
    <property type="entry name" value="TetR_C_4"/>
    <property type="match status" value="1"/>
</dbReference>
<dbReference type="InterPro" id="IPR050624">
    <property type="entry name" value="HTH-type_Tx_Regulator"/>
</dbReference>
<feature type="DNA-binding region" description="H-T-H motif" evidence="3">
    <location>
        <begin position="28"/>
        <end position="47"/>
    </location>
</feature>
<keyword evidence="6" id="KW-1185">Reference proteome</keyword>
<proteinExistence type="predicted"/>
<dbReference type="Gene3D" id="1.10.357.10">
    <property type="entry name" value="Tetracycline Repressor, domain 2"/>
    <property type="match status" value="1"/>
</dbReference>
<comment type="caution">
    <text evidence="5">The sequence shown here is derived from an EMBL/GenBank/DDBJ whole genome shotgun (WGS) entry which is preliminary data.</text>
</comment>
<dbReference type="OrthoDB" id="9809994at2"/>
<dbReference type="SUPFAM" id="SSF48498">
    <property type="entry name" value="Tetracyclin repressor-like, C-terminal domain"/>
    <property type="match status" value="1"/>
</dbReference>
<dbReference type="InterPro" id="IPR013570">
    <property type="entry name" value="Tscrpt_reg_YsiA_C"/>
</dbReference>
<dbReference type="InterPro" id="IPR036271">
    <property type="entry name" value="Tet_transcr_reg_TetR-rel_C_sf"/>
</dbReference>